<feature type="region of interest" description="Disordered" evidence="1">
    <location>
        <begin position="1"/>
        <end position="28"/>
    </location>
</feature>
<reference evidence="3" key="1">
    <citation type="submission" date="2017-02" db="UniProtKB">
        <authorList>
            <consortium name="WormBaseParasite"/>
        </authorList>
    </citation>
    <scope>IDENTIFICATION</scope>
</reference>
<name>A0A0M3HLN7_ASCLU</name>
<evidence type="ECO:0000313" key="3">
    <source>
        <dbReference type="WBParaSite" id="ALUE_0000243201-mRNA-1"/>
    </source>
</evidence>
<dbReference type="Proteomes" id="UP000036681">
    <property type="component" value="Unplaced"/>
</dbReference>
<proteinExistence type="predicted"/>
<sequence length="50" mass="5228">SAAASLFGESHPLAETPGRTPLPPKPSSSIIFIPPGGNAPEMWNNMLLID</sequence>
<evidence type="ECO:0000256" key="1">
    <source>
        <dbReference type="SAM" id="MobiDB-lite"/>
    </source>
</evidence>
<keyword evidence="2" id="KW-1185">Reference proteome</keyword>
<dbReference type="AlphaFoldDB" id="A0A0M3HLN7"/>
<organism evidence="2 3">
    <name type="scientific">Ascaris lumbricoides</name>
    <name type="common">Giant roundworm</name>
    <dbReference type="NCBI Taxonomy" id="6252"/>
    <lineage>
        <taxon>Eukaryota</taxon>
        <taxon>Metazoa</taxon>
        <taxon>Ecdysozoa</taxon>
        <taxon>Nematoda</taxon>
        <taxon>Chromadorea</taxon>
        <taxon>Rhabditida</taxon>
        <taxon>Spirurina</taxon>
        <taxon>Ascaridomorpha</taxon>
        <taxon>Ascaridoidea</taxon>
        <taxon>Ascarididae</taxon>
        <taxon>Ascaris</taxon>
    </lineage>
</organism>
<dbReference type="WBParaSite" id="ALUE_0000243201-mRNA-1">
    <property type="protein sequence ID" value="ALUE_0000243201-mRNA-1"/>
    <property type="gene ID" value="ALUE_0000243201"/>
</dbReference>
<accession>A0A0M3HLN7</accession>
<protein>
    <submittedName>
        <fullName evidence="3">DUF1559 domain-containing protein</fullName>
    </submittedName>
</protein>
<evidence type="ECO:0000313" key="2">
    <source>
        <dbReference type="Proteomes" id="UP000036681"/>
    </source>
</evidence>